<comment type="caution">
    <text evidence="8">The sequence shown here is derived from an EMBL/GenBank/DDBJ whole genome shotgun (WGS) entry which is preliminary data.</text>
</comment>
<comment type="function">
    <text evidence="6">Catalyzes the reduction of dTDP-6-deoxy-L-lyxo-4-hexulose to yield dTDP-L-rhamnose.</text>
</comment>
<dbReference type="InterPro" id="IPR036291">
    <property type="entry name" value="NAD(P)-bd_dom_sf"/>
</dbReference>
<comment type="pathway">
    <text evidence="1 6">Carbohydrate biosynthesis; dTDP-L-rhamnose biosynthesis.</text>
</comment>
<dbReference type="GO" id="GO:0005829">
    <property type="term" value="C:cytosol"/>
    <property type="evidence" value="ECO:0007669"/>
    <property type="project" value="TreeGrafter"/>
</dbReference>
<keyword evidence="6" id="KW-0521">NADP</keyword>
<dbReference type="Pfam" id="PF04321">
    <property type="entry name" value="RmlD_sub_bind"/>
    <property type="match status" value="1"/>
</dbReference>
<evidence type="ECO:0000256" key="4">
    <source>
        <dbReference type="ARBA" id="ARBA00017099"/>
    </source>
</evidence>
<reference evidence="8" key="1">
    <citation type="journal article" date="2021" name="PeerJ">
        <title>Extensive microbial diversity within the chicken gut microbiome revealed by metagenomics and culture.</title>
        <authorList>
            <person name="Gilroy R."/>
            <person name="Ravi A."/>
            <person name="Getino M."/>
            <person name="Pursley I."/>
            <person name="Horton D.L."/>
            <person name="Alikhan N.F."/>
            <person name="Baker D."/>
            <person name="Gharbi K."/>
            <person name="Hall N."/>
            <person name="Watson M."/>
            <person name="Adriaenssens E.M."/>
            <person name="Foster-Nyarko E."/>
            <person name="Jarju S."/>
            <person name="Secka A."/>
            <person name="Antonio M."/>
            <person name="Oren A."/>
            <person name="Chaudhuri R.R."/>
            <person name="La Ragione R."/>
            <person name="Hildebrand F."/>
            <person name="Pallen M.J."/>
        </authorList>
    </citation>
    <scope>NUCLEOTIDE SEQUENCE</scope>
    <source>
        <strain evidence="8">5134</strain>
    </source>
</reference>
<dbReference type="CDD" id="cd05254">
    <property type="entry name" value="dTDP_HR_like_SDR_e"/>
    <property type="match status" value="1"/>
</dbReference>
<dbReference type="EC" id="1.1.1.133" evidence="3 6"/>
<dbReference type="InterPro" id="IPR005913">
    <property type="entry name" value="dTDP_dehydrorham_reduct"/>
</dbReference>
<dbReference type="SUPFAM" id="SSF51735">
    <property type="entry name" value="NAD(P)-binding Rossmann-fold domains"/>
    <property type="match status" value="1"/>
</dbReference>
<sequence>MKILVTGANGQLGREMRIVSRDTNHNFVFTDVIDAEGVQTTKLDITDLEAIRRIVREERIDCVVNCAAYTNVDKAESDEAFCRVLNAEAPRNLARAMQEVNGLLVHISTDYVFGGDPYNTPCREEQQGTPTGVYGQTKLEGEQHILATGCKHVILRTAWLYSEFGRNFVKTMLNLTATKPQLKVVFDQTGTPTYACDLAQAIRTILADYAASDTTQGYAKGGIYHYSNEGVCSWFDFTKAIAALAGNTSCDIQPCHSDEFPSPVKRPAYSVLDKTKIKETFGLRIPYWVDSLKICMDRLGVLR</sequence>
<comment type="catalytic activity">
    <reaction evidence="5">
        <text>dTDP-beta-L-rhamnose + NADP(+) = dTDP-4-dehydro-beta-L-rhamnose + NADPH + H(+)</text>
        <dbReference type="Rhea" id="RHEA:21796"/>
        <dbReference type="ChEBI" id="CHEBI:15378"/>
        <dbReference type="ChEBI" id="CHEBI:57510"/>
        <dbReference type="ChEBI" id="CHEBI:57783"/>
        <dbReference type="ChEBI" id="CHEBI:58349"/>
        <dbReference type="ChEBI" id="CHEBI:62830"/>
        <dbReference type="EC" id="1.1.1.133"/>
    </reaction>
</comment>
<evidence type="ECO:0000256" key="6">
    <source>
        <dbReference type="RuleBase" id="RU364082"/>
    </source>
</evidence>
<evidence type="ECO:0000313" key="9">
    <source>
        <dbReference type="Proteomes" id="UP000886844"/>
    </source>
</evidence>
<evidence type="ECO:0000256" key="3">
    <source>
        <dbReference type="ARBA" id="ARBA00012929"/>
    </source>
</evidence>
<gene>
    <name evidence="8" type="primary">rfbD</name>
    <name evidence="8" type="ORF">H9828_05770</name>
</gene>
<evidence type="ECO:0000256" key="1">
    <source>
        <dbReference type="ARBA" id="ARBA00004781"/>
    </source>
</evidence>
<keyword evidence="6 8" id="KW-0560">Oxidoreductase</keyword>
<name>A0A9D1Z039_9BACT</name>
<protein>
    <recommendedName>
        <fullName evidence="4 6">dTDP-4-dehydrorhamnose reductase</fullName>
        <ecNumber evidence="3 6">1.1.1.133</ecNumber>
    </recommendedName>
</protein>
<dbReference type="InterPro" id="IPR029903">
    <property type="entry name" value="RmlD-like-bd"/>
</dbReference>
<evidence type="ECO:0000259" key="7">
    <source>
        <dbReference type="Pfam" id="PF04321"/>
    </source>
</evidence>
<proteinExistence type="inferred from homology"/>
<reference evidence="8" key="2">
    <citation type="submission" date="2021-04" db="EMBL/GenBank/DDBJ databases">
        <authorList>
            <person name="Gilroy R."/>
        </authorList>
    </citation>
    <scope>NUCLEOTIDE SEQUENCE</scope>
    <source>
        <strain evidence="8">5134</strain>
    </source>
</reference>
<dbReference type="GO" id="GO:0019305">
    <property type="term" value="P:dTDP-rhamnose biosynthetic process"/>
    <property type="evidence" value="ECO:0007669"/>
    <property type="project" value="TreeGrafter"/>
</dbReference>
<dbReference type="Gene3D" id="3.90.25.10">
    <property type="entry name" value="UDP-galactose 4-epimerase, domain 1"/>
    <property type="match status" value="1"/>
</dbReference>
<accession>A0A9D1Z039</accession>
<dbReference type="PANTHER" id="PTHR10491">
    <property type="entry name" value="DTDP-4-DEHYDRORHAMNOSE REDUCTASE"/>
    <property type="match status" value="1"/>
</dbReference>
<evidence type="ECO:0000256" key="2">
    <source>
        <dbReference type="ARBA" id="ARBA00010944"/>
    </source>
</evidence>
<evidence type="ECO:0000256" key="5">
    <source>
        <dbReference type="ARBA" id="ARBA00048200"/>
    </source>
</evidence>
<dbReference type="PANTHER" id="PTHR10491:SF4">
    <property type="entry name" value="METHIONINE ADENOSYLTRANSFERASE 2 SUBUNIT BETA"/>
    <property type="match status" value="1"/>
</dbReference>
<organism evidence="8 9">
    <name type="scientific">Candidatus Alistipes intestinigallinarum</name>
    <dbReference type="NCBI Taxonomy" id="2838440"/>
    <lineage>
        <taxon>Bacteria</taxon>
        <taxon>Pseudomonadati</taxon>
        <taxon>Bacteroidota</taxon>
        <taxon>Bacteroidia</taxon>
        <taxon>Bacteroidales</taxon>
        <taxon>Rikenellaceae</taxon>
        <taxon>Alistipes</taxon>
    </lineage>
</organism>
<feature type="domain" description="RmlD-like substrate binding" evidence="7">
    <location>
        <begin position="1"/>
        <end position="299"/>
    </location>
</feature>
<evidence type="ECO:0000313" key="8">
    <source>
        <dbReference type="EMBL" id="HIY68903.1"/>
    </source>
</evidence>
<dbReference type="NCBIfam" id="TIGR01214">
    <property type="entry name" value="rmlD"/>
    <property type="match status" value="1"/>
</dbReference>
<dbReference type="Gene3D" id="3.40.50.720">
    <property type="entry name" value="NAD(P)-binding Rossmann-like Domain"/>
    <property type="match status" value="1"/>
</dbReference>
<comment type="similarity">
    <text evidence="2 6">Belongs to the dTDP-4-dehydrorhamnose reductase family.</text>
</comment>
<dbReference type="Proteomes" id="UP000886844">
    <property type="component" value="Unassembled WGS sequence"/>
</dbReference>
<dbReference type="AlphaFoldDB" id="A0A9D1Z039"/>
<dbReference type="GO" id="GO:0008831">
    <property type="term" value="F:dTDP-4-dehydrorhamnose reductase activity"/>
    <property type="evidence" value="ECO:0007669"/>
    <property type="project" value="UniProtKB-EC"/>
</dbReference>
<dbReference type="EMBL" id="DXDA01000049">
    <property type="protein sequence ID" value="HIY68903.1"/>
    <property type="molecule type" value="Genomic_DNA"/>
</dbReference>